<reference evidence="1" key="2">
    <citation type="submission" date="2018-08" db="UniProtKB">
        <authorList>
            <consortium name="EnsemblPlants"/>
        </authorList>
    </citation>
    <scope>IDENTIFICATION</scope>
    <source>
        <strain evidence="1">Yugu1</strain>
    </source>
</reference>
<accession>K3YWY9</accession>
<evidence type="ECO:0000313" key="2">
    <source>
        <dbReference type="Proteomes" id="UP000004995"/>
    </source>
</evidence>
<dbReference type="AlphaFoldDB" id="K3YWY9"/>
<sequence>MDRSFSPSRERGRGEVRGQCATVLSGEQERSKWPWSCCAYMFWSGVEIDISPLYPSINPPSALSSTSIHHTSALFFLFPLPNPSFLAPSSSPLVYLFLLMCMPIKL</sequence>
<name>K3YWY9_SETIT</name>
<protein>
    <submittedName>
        <fullName evidence="1">Uncharacterized protein</fullName>
    </submittedName>
</protein>
<keyword evidence="2" id="KW-1185">Reference proteome</keyword>
<organism evidence="1 2">
    <name type="scientific">Setaria italica</name>
    <name type="common">Foxtail millet</name>
    <name type="synonym">Panicum italicum</name>
    <dbReference type="NCBI Taxonomy" id="4555"/>
    <lineage>
        <taxon>Eukaryota</taxon>
        <taxon>Viridiplantae</taxon>
        <taxon>Streptophyta</taxon>
        <taxon>Embryophyta</taxon>
        <taxon>Tracheophyta</taxon>
        <taxon>Spermatophyta</taxon>
        <taxon>Magnoliopsida</taxon>
        <taxon>Liliopsida</taxon>
        <taxon>Poales</taxon>
        <taxon>Poaceae</taxon>
        <taxon>PACMAD clade</taxon>
        <taxon>Panicoideae</taxon>
        <taxon>Panicodae</taxon>
        <taxon>Paniceae</taxon>
        <taxon>Cenchrinae</taxon>
        <taxon>Setaria</taxon>
    </lineage>
</organism>
<dbReference type="Gramene" id="KQL28603">
    <property type="protein sequence ID" value="KQL28603"/>
    <property type="gene ID" value="SETIT_018785mg"/>
</dbReference>
<dbReference type="EnsemblPlants" id="KQL28603">
    <property type="protein sequence ID" value="KQL28603"/>
    <property type="gene ID" value="SETIT_018785mg"/>
</dbReference>
<dbReference type="HOGENOM" id="CLU_2227858_0_0_1"/>
<reference evidence="2" key="1">
    <citation type="journal article" date="2012" name="Nat. Biotechnol.">
        <title>Reference genome sequence of the model plant Setaria.</title>
        <authorList>
            <person name="Bennetzen J.L."/>
            <person name="Schmutz J."/>
            <person name="Wang H."/>
            <person name="Percifield R."/>
            <person name="Hawkins J."/>
            <person name="Pontaroli A.C."/>
            <person name="Estep M."/>
            <person name="Feng L."/>
            <person name="Vaughn J.N."/>
            <person name="Grimwood J."/>
            <person name="Jenkins J."/>
            <person name="Barry K."/>
            <person name="Lindquist E."/>
            <person name="Hellsten U."/>
            <person name="Deshpande S."/>
            <person name="Wang X."/>
            <person name="Wu X."/>
            <person name="Mitros T."/>
            <person name="Triplett J."/>
            <person name="Yang X."/>
            <person name="Ye C.Y."/>
            <person name="Mauro-Herrera M."/>
            <person name="Wang L."/>
            <person name="Li P."/>
            <person name="Sharma M."/>
            <person name="Sharma R."/>
            <person name="Ronald P.C."/>
            <person name="Panaud O."/>
            <person name="Kellogg E.A."/>
            <person name="Brutnell T.P."/>
            <person name="Doust A.N."/>
            <person name="Tuskan G.A."/>
            <person name="Rokhsar D."/>
            <person name="Devos K.M."/>
        </authorList>
    </citation>
    <scope>NUCLEOTIDE SEQUENCE [LARGE SCALE GENOMIC DNA]</scope>
    <source>
        <strain evidence="2">cv. Yugu1</strain>
    </source>
</reference>
<proteinExistence type="predicted"/>
<dbReference type="EMBL" id="AGNK02000109">
    <property type="status" value="NOT_ANNOTATED_CDS"/>
    <property type="molecule type" value="Genomic_DNA"/>
</dbReference>
<evidence type="ECO:0000313" key="1">
    <source>
        <dbReference type="EnsemblPlants" id="KQL28603"/>
    </source>
</evidence>
<dbReference type="InParanoid" id="K3YWY9"/>
<dbReference type="Proteomes" id="UP000004995">
    <property type="component" value="Unassembled WGS sequence"/>
</dbReference>